<feature type="coiled-coil region" evidence="1">
    <location>
        <begin position="291"/>
        <end position="339"/>
    </location>
</feature>
<feature type="coiled-coil region" evidence="1">
    <location>
        <begin position="608"/>
        <end position="649"/>
    </location>
</feature>
<feature type="compositionally biased region" description="Polar residues" evidence="2">
    <location>
        <begin position="402"/>
        <end position="424"/>
    </location>
</feature>
<dbReference type="AlphaFoldDB" id="A0AAD2CTQ9"/>
<evidence type="ECO:0000256" key="1">
    <source>
        <dbReference type="SAM" id="Coils"/>
    </source>
</evidence>
<reference evidence="3" key="1">
    <citation type="submission" date="2023-08" db="EMBL/GenBank/DDBJ databases">
        <authorList>
            <person name="Audoor S."/>
            <person name="Bilcke G."/>
        </authorList>
    </citation>
    <scope>NUCLEOTIDE SEQUENCE</scope>
</reference>
<gene>
    <name evidence="3" type="ORF">CYCCA115_LOCUS7404</name>
</gene>
<name>A0AAD2CTQ9_9STRA</name>
<evidence type="ECO:0000313" key="3">
    <source>
        <dbReference type="EMBL" id="CAJ1941203.1"/>
    </source>
</evidence>
<feature type="region of interest" description="Disordered" evidence="2">
    <location>
        <begin position="18"/>
        <end position="60"/>
    </location>
</feature>
<accession>A0AAD2CTQ9</accession>
<dbReference type="EMBL" id="CAKOGP040001001">
    <property type="protein sequence ID" value="CAJ1941203.1"/>
    <property type="molecule type" value="Genomic_DNA"/>
</dbReference>
<comment type="caution">
    <text evidence="3">The sequence shown here is derived from an EMBL/GenBank/DDBJ whole genome shotgun (WGS) entry which is preliminary data.</text>
</comment>
<dbReference type="Proteomes" id="UP001295423">
    <property type="component" value="Unassembled WGS sequence"/>
</dbReference>
<evidence type="ECO:0000256" key="2">
    <source>
        <dbReference type="SAM" id="MobiDB-lite"/>
    </source>
</evidence>
<feature type="compositionally biased region" description="Low complexity" evidence="2">
    <location>
        <begin position="44"/>
        <end position="56"/>
    </location>
</feature>
<keyword evidence="4" id="KW-1185">Reference proteome</keyword>
<feature type="compositionally biased region" description="Acidic residues" evidence="2">
    <location>
        <begin position="348"/>
        <end position="361"/>
    </location>
</feature>
<feature type="coiled-coil region" evidence="1">
    <location>
        <begin position="449"/>
        <end position="579"/>
    </location>
</feature>
<evidence type="ECO:0000313" key="4">
    <source>
        <dbReference type="Proteomes" id="UP001295423"/>
    </source>
</evidence>
<feature type="coiled-coil region" evidence="1">
    <location>
        <begin position="127"/>
        <end position="161"/>
    </location>
</feature>
<feature type="region of interest" description="Disordered" evidence="2">
    <location>
        <begin position="345"/>
        <end position="430"/>
    </location>
</feature>
<protein>
    <submittedName>
        <fullName evidence="3">Uncharacterized protein</fullName>
    </submittedName>
</protein>
<sequence>MDPITALHAAILQTVRKIPSTDDYYANDNDDDDAPPHADDVDNDNSSTSSVSFNDTHPIPIDARTGLPSIVADALTRPPTISTPTISTAMSADSSFLPPMGGISRRDSLEVRYHLEDEAKNQLTQFNQTLRQQMLAIQQENERLQRQMAIQNKEHRFAKAQWNDRFLDLQVELDATKLEHLRIQEAKEDAILQLELEDLKNQMVLNGDYDDDEGTSSHAGDDYEEEETKQQQTPTAIAHNSAVDAITVQSQHFAIIPPRQNGDLKLVDTTGAASNQALQQQQQQQQQAILLQNLKSEQSIWKQEKQEWELEKSQLRTLLRKMTDQVEDSRIRVEWLERELIAICPSDTDSDNDKDNEEEENNSGGSKVVKEPRDGVGNKGVNGSDISAASTKKSGKPVEAIQQISQGSAESSARVTIQSRSSSGLGDDPPEQLLERRLQQALESYVQIQGHQNRKIKKLTKQLHSLEKEKEMDEGMQYQQMAEMKQQISYYKHELQQHKKTLQFQVHSRDEFHDEWTRRIETLELENLDLKQQAIKWEKQCMHQTGLLKREVASLQDKLDQGSKRIEELEQELAEKLKIEKTMHYVVTESMSSRDPVAEVDAIITLQLAQSKEREAMLEKQLKDRNEKLKTQEEELDRSRERIEVLMAYAGMDASNDDGEEGEL</sequence>
<keyword evidence="1" id="KW-0175">Coiled coil</keyword>
<feature type="region of interest" description="Disordered" evidence="2">
    <location>
        <begin position="205"/>
        <end position="236"/>
    </location>
</feature>
<proteinExistence type="predicted"/>
<organism evidence="3 4">
    <name type="scientific">Cylindrotheca closterium</name>
    <dbReference type="NCBI Taxonomy" id="2856"/>
    <lineage>
        <taxon>Eukaryota</taxon>
        <taxon>Sar</taxon>
        <taxon>Stramenopiles</taxon>
        <taxon>Ochrophyta</taxon>
        <taxon>Bacillariophyta</taxon>
        <taxon>Bacillariophyceae</taxon>
        <taxon>Bacillariophycidae</taxon>
        <taxon>Bacillariales</taxon>
        <taxon>Bacillariaceae</taxon>
        <taxon>Cylindrotheca</taxon>
    </lineage>
</organism>